<dbReference type="PANTHER" id="PTHR33085">
    <property type="entry name" value="OS12G0113100 PROTEIN-RELATED"/>
    <property type="match status" value="1"/>
</dbReference>
<dbReference type="EMBL" id="RWGY01000004">
    <property type="protein sequence ID" value="TVU44658.1"/>
    <property type="molecule type" value="Genomic_DNA"/>
</dbReference>
<sequence>MSSFADGAVMRVSMPWLGTFAFNMARGSWRKEGDWEMPFQGRAQYVADYGLWFGFSKQAPCDLCAADLNVVDAEPAHRHVWTDIDGLPDYACKFSGSSYLSYLGCGRFCVTRLYRNDHNKNVAVVTAVEAMPGAEAGEIQMVKKGVTVEKKGTCQ</sequence>
<keyword evidence="2" id="KW-1185">Reference proteome</keyword>
<accession>A0A5J9W946</accession>
<reference evidence="1 2" key="1">
    <citation type="journal article" date="2019" name="Sci. Rep.">
        <title>A high-quality genome of Eragrostis curvula grass provides insights into Poaceae evolution and supports new strategies to enhance forage quality.</title>
        <authorList>
            <person name="Carballo J."/>
            <person name="Santos B.A.C.M."/>
            <person name="Zappacosta D."/>
            <person name="Garbus I."/>
            <person name="Selva J.P."/>
            <person name="Gallo C.A."/>
            <person name="Diaz A."/>
            <person name="Albertini E."/>
            <person name="Caccamo M."/>
            <person name="Echenique V."/>
        </authorList>
    </citation>
    <scope>NUCLEOTIDE SEQUENCE [LARGE SCALE GENOMIC DNA]</scope>
    <source>
        <strain evidence="2">cv. Victoria</strain>
        <tissue evidence="1">Leaf</tissue>
    </source>
</reference>
<gene>
    <name evidence="1" type="ORF">EJB05_04104</name>
</gene>
<dbReference type="Gramene" id="TVU44658">
    <property type="protein sequence ID" value="TVU44658"/>
    <property type="gene ID" value="EJB05_04104"/>
</dbReference>
<evidence type="ECO:0000313" key="2">
    <source>
        <dbReference type="Proteomes" id="UP000324897"/>
    </source>
</evidence>
<dbReference type="Pfam" id="PF07893">
    <property type="entry name" value="DUF1668"/>
    <property type="match status" value="1"/>
</dbReference>
<dbReference type="OrthoDB" id="679752at2759"/>
<proteinExistence type="predicted"/>
<name>A0A5J9W946_9POAL</name>
<dbReference type="Proteomes" id="UP000324897">
    <property type="component" value="Chromosome 5"/>
</dbReference>
<feature type="non-terminal residue" evidence="1">
    <location>
        <position position="155"/>
    </location>
</feature>
<organism evidence="1 2">
    <name type="scientific">Eragrostis curvula</name>
    <name type="common">weeping love grass</name>
    <dbReference type="NCBI Taxonomy" id="38414"/>
    <lineage>
        <taxon>Eukaryota</taxon>
        <taxon>Viridiplantae</taxon>
        <taxon>Streptophyta</taxon>
        <taxon>Embryophyta</taxon>
        <taxon>Tracheophyta</taxon>
        <taxon>Spermatophyta</taxon>
        <taxon>Magnoliopsida</taxon>
        <taxon>Liliopsida</taxon>
        <taxon>Poales</taxon>
        <taxon>Poaceae</taxon>
        <taxon>PACMAD clade</taxon>
        <taxon>Chloridoideae</taxon>
        <taxon>Eragrostideae</taxon>
        <taxon>Eragrostidinae</taxon>
        <taxon>Eragrostis</taxon>
    </lineage>
</organism>
<dbReference type="InterPro" id="IPR012871">
    <property type="entry name" value="DUF1668_ORYSA"/>
</dbReference>
<evidence type="ECO:0000313" key="1">
    <source>
        <dbReference type="EMBL" id="TVU44658.1"/>
    </source>
</evidence>
<protein>
    <submittedName>
        <fullName evidence="1">Uncharacterized protein</fullName>
    </submittedName>
</protein>
<dbReference type="AlphaFoldDB" id="A0A5J9W946"/>
<feature type="non-terminal residue" evidence="1">
    <location>
        <position position="1"/>
    </location>
</feature>
<comment type="caution">
    <text evidence="1">The sequence shown here is derived from an EMBL/GenBank/DDBJ whole genome shotgun (WGS) entry which is preliminary data.</text>
</comment>